<dbReference type="VEuPathDB" id="MicrosporidiaDB:H312_02350"/>
<dbReference type="EMBL" id="KK365192">
    <property type="protein sequence ID" value="KCZ80260.1"/>
    <property type="molecule type" value="Genomic_DNA"/>
</dbReference>
<protein>
    <submittedName>
        <fullName evidence="1">Uncharacterized protein</fullName>
    </submittedName>
</protein>
<evidence type="ECO:0000313" key="2">
    <source>
        <dbReference type="Proteomes" id="UP000030655"/>
    </source>
</evidence>
<reference evidence="2" key="1">
    <citation type="submission" date="2013-02" db="EMBL/GenBank/DDBJ databases">
        <authorList>
            <consortium name="The Broad Institute Genome Sequencing Platform"/>
            <person name="Cuomo C."/>
            <person name="Becnel J."/>
            <person name="Sanscrainte N."/>
            <person name="Walker B."/>
            <person name="Young S.K."/>
            <person name="Zeng Q."/>
            <person name="Gargeya S."/>
            <person name="Fitzgerald M."/>
            <person name="Haas B."/>
            <person name="Abouelleil A."/>
            <person name="Alvarado L."/>
            <person name="Arachchi H.M."/>
            <person name="Berlin A.M."/>
            <person name="Chapman S.B."/>
            <person name="Dewar J."/>
            <person name="Goldberg J."/>
            <person name="Griggs A."/>
            <person name="Gujja S."/>
            <person name="Hansen M."/>
            <person name="Howarth C."/>
            <person name="Imamovic A."/>
            <person name="Larimer J."/>
            <person name="McCowan C."/>
            <person name="Murphy C."/>
            <person name="Neiman D."/>
            <person name="Pearson M."/>
            <person name="Priest M."/>
            <person name="Roberts A."/>
            <person name="Saif S."/>
            <person name="Shea T."/>
            <person name="Sisk P."/>
            <person name="Sykes S."/>
            <person name="Wortman J."/>
            <person name="Nusbaum C."/>
            <person name="Birren B."/>
        </authorList>
    </citation>
    <scope>NUCLEOTIDE SEQUENCE [LARGE SCALE GENOMIC DNA]</scope>
    <source>
        <strain evidence="2">PRA339</strain>
    </source>
</reference>
<gene>
    <name evidence="1" type="ORF">H312_02350</name>
</gene>
<dbReference type="Proteomes" id="UP000030655">
    <property type="component" value="Unassembled WGS sequence"/>
</dbReference>
<accession>A0A059EZA3</accession>
<keyword evidence="2" id="KW-1185">Reference proteome</keyword>
<name>A0A059EZA3_9MICR</name>
<dbReference type="AlphaFoldDB" id="A0A059EZA3"/>
<dbReference type="HOGENOM" id="CLU_1299428_0_0_1"/>
<reference evidence="1 2" key="2">
    <citation type="submission" date="2014-03" db="EMBL/GenBank/DDBJ databases">
        <title>The Genome Sequence of Anncaliia algerae insect isolate PRA339.</title>
        <authorList>
            <consortium name="The Broad Institute Genome Sequencing Platform"/>
            <consortium name="The Broad Institute Genome Sequencing Center for Infectious Disease"/>
            <person name="Cuomo C."/>
            <person name="Becnel J."/>
            <person name="Sanscrainte N."/>
            <person name="Walker B."/>
            <person name="Young S.K."/>
            <person name="Zeng Q."/>
            <person name="Gargeya S."/>
            <person name="Fitzgerald M."/>
            <person name="Haas B."/>
            <person name="Abouelleil A."/>
            <person name="Alvarado L."/>
            <person name="Arachchi H.M."/>
            <person name="Berlin A.M."/>
            <person name="Chapman S.B."/>
            <person name="Dewar J."/>
            <person name="Goldberg J."/>
            <person name="Griggs A."/>
            <person name="Gujja S."/>
            <person name="Hansen M."/>
            <person name="Howarth C."/>
            <person name="Imamovic A."/>
            <person name="Larimer J."/>
            <person name="McCowan C."/>
            <person name="Murphy C."/>
            <person name="Neiman D."/>
            <person name="Pearson M."/>
            <person name="Priest M."/>
            <person name="Roberts A."/>
            <person name="Saif S."/>
            <person name="Shea T."/>
            <person name="Sisk P."/>
            <person name="Sykes S."/>
            <person name="Wortman J."/>
            <person name="Nusbaum C."/>
            <person name="Birren B."/>
        </authorList>
    </citation>
    <scope>NUCLEOTIDE SEQUENCE [LARGE SCALE GENOMIC DNA]</scope>
    <source>
        <strain evidence="1 2">PRA339</strain>
    </source>
</reference>
<proteinExistence type="predicted"/>
<organism evidence="1 2">
    <name type="scientific">Anncaliia algerae PRA339</name>
    <dbReference type="NCBI Taxonomy" id="1288291"/>
    <lineage>
        <taxon>Eukaryota</taxon>
        <taxon>Fungi</taxon>
        <taxon>Fungi incertae sedis</taxon>
        <taxon>Microsporidia</taxon>
        <taxon>Tubulinosematoidea</taxon>
        <taxon>Tubulinosematidae</taxon>
        <taxon>Anncaliia</taxon>
    </lineage>
</organism>
<sequence length="212" mass="25136">MFILKFKIIFQIILIKGSPRTISHQYEIIDLTSDSENDFIEEANEAQENIVTEEEINLKNKNNPLNILTIESDSDIEFTNFYSEAQSKSEGSSDMPVLKYKRRKIIVNGDNENSEKHIKTIKKIDYDHRKTIGSFFSDEKILDIRTMKDQRSSRKNNIDTISKNTNLTKCRDQYKLEENEAEEQKVRKMFFNVQDQNFFENNLERNKKKQYN</sequence>
<evidence type="ECO:0000313" key="1">
    <source>
        <dbReference type="EMBL" id="KCZ80260.1"/>
    </source>
</evidence>